<feature type="transmembrane region" description="Helical" evidence="9">
    <location>
        <begin position="6"/>
        <end position="27"/>
    </location>
</feature>
<feature type="transmembrane region" description="Helical" evidence="9">
    <location>
        <begin position="66"/>
        <end position="85"/>
    </location>
</feature>
<dbReference type="EMBL" id="CP002584">
    <property type="protein sequence ID" value="ADZ80777.1"/>
    <property type="molecule type" value="Genomic_DNA"/>
</dbReference>
<evidence type="ECO:0000256" key="4">
    <source>
        <dbReference type="ARBA" id="ARBA00022692"/>
    </source>
</evidence>
<comment type="function">
    <text evidence="9">Part of the high-affinity ATP-driven potassium transport (or Kdp) system, which catalyzes the hydrolysis of ATP coupled with the electrogenic transport of potassium into the cytoplasm. This subunit binds the extracellular potassium ions and delivers the ions to the membrane domain of KdpB through an intramembrane tunnel.</text>
</comment>
<dbReference type="NCBIfam" id="TIGR00680">
    <property type="entry name" value="kdpA"/>
    <property type="match status" value="1"/>
</dbReference>
<dbReference type="eggNOG" id="COG2060">
    <property type="taxonomic scope" value="Bacteria"/>
</dbReference>
<keyword evidence="6 9" id="KW-1133">Transmembrane helix</keyword>
<dbReference type="STRING" id="743722.Sph21_4254"/>
<dbReference type="KEGG" id="shg:Sph21_4254"/>
<dbReference type="PANTHER" id="PTHR30607:SF2">
    <property type="entry name" value="POTASSIUM-TRANSPORTING ATPASE POTASSIUM-BINDING SUBUNIT"/>
    <property type="match status" value="1"/>
</dbReference>
<proteinExistence type="inferred from homology"/>
<reference evidence="10" key="1">
    <citation type="submission" date="2011-03" db="EMBL/GenBank/DDBJ databases">
        <title>Complete sequence of Sphingobacterium sp. 21.</title>
        <authorList>
            <consortium name="US DOE Joint Genome Institute"/>
            <person name="Lucas S."/>
            <person name="Copeland A."/>
            <person name="Lapidus A."/>
            <person name="Cheng J.-F."/>
            <person name="Goodwin L."/>
            <person name="Pitluck S."/>
            <person name="Davenport K."/>
            <person name="Detter J.C."/>
            <person name="Han C."/>
            <person name="Tapia R."/>
            <person name="Land M."/>
            <person name="Hauser L."/>
            <person name="Kyrpides N."/>
            <person name="Ivanova N."/>
            <person name="Ovchinnikova G."/>
            <person name="Pagani I."/>
            <person name="Siebers A.K."/>
            <person name="Allgaier M."/>
            <person name="Thelen M.P."/>
            <person name="Hugenholtz P."/>
            <person name="Woyke T."/>
        </authorList>
    </citation>
    <scope>NUCLEOTIDE SEQUENCE</scope>
    <source>
        <strain evidence="10">21</strain>
    </source>
</reference>
<keyword evidence="8 9" id="KW-0472">Membrane</keyword>
<protein>
    <recommendedName>
        <fullName evidence="9">Potassium-transporting ATPase potassium-binding subunit</fullName>
    </recommendedName>
    <alternativeName>
        <fullName evidence="9">ATP phosphohydrolase [potassium-transporting] A chain</fullName>
    </alternativeName>
    <alternativeName>
        <fullName evidence="9">Potassium-binding and translocating subunit A</fullName>
    </alternativeName>
    <alternativeName>
        <fullName evidence="9">Potassium-translocating ATPase A chain</fullName>
    </alternativeName>
</protein>
<dbReference type="PIRSF" id="PIRSF001294">
    <property type="entry name" value="K_ATPaseA"/>
    <property type="match status" value="1"/>
</dbReference>
<dbReference type="HAMAP" id="MF_00275">
    <property type="entry name" value="KdpA"/>
    <property type="match status" value="1"/>
</dbReference>
<feature type="transmembrane region" description="Helical" evidence="9">
    <location>
        <begin position="283"/>
        <end position="302"/>
    </location>
</feature>
<dbReference type="GO" id="GO:0016787">
    <property type="term" value="F:hydrolase activity"/>
    <property type="evidence" value="ECO:0007669"/>
    <property type="project" value="UniProtKB-KW"/>
</dbReference>
<comment type="similarity">
    <text evidence="9">Belongs to the KdpA family.</text>
</comment>
<keyword evidence="10" id="KW-0378">Hydrolase</keyword>
<feature type="transmembrane region" description="Helical" evidence="9">
    <location>
        <begin position="133"/>
        <end position="157"/>
    </location>
</feature>
<evidence type="ECO:0000313" key="10">
    <source>
        <dbReference type="EMBL" id="ADZ80777.1"/>
    </source>
</evidence>
<dbReference type="GO" id="GO:0005886">
    <property type="term" value="C:plasma membrane"/>
    <property type="evidence" value="ECO:0007669"/>
    <property type="project" value="UniProtKB-SubCell"/>
</dbReference>
<dbReference type="Pfam" id="PF03814">
    <property type="entry name" value="KdpA"/>
    <property type="match status" value="1"/>
</dbReference>
<dbReference type="OrthoDB" id="9763796at2"/>
<dbReference type="GO" id="GO:0008556">
    <property type="term" value="F:P-type potassium transmembrane transporter activity"/>
    <property type="evidence" value="ECO:0007669"/>
    <property type="project" value="InterPro"/>
</dbReference>
<comment type="subcellular location">
    <subcellularLocation>
        <location evidence="9">Cell membrane</location>
        <topology evidence="9">Multi-pass membrane protein</topology>
    </subcellularLocation>
</comment>
<dbReference type="AlphaFoldDB" id="F4C4K6"/>
<keyword evidence="1 9" id="KW-0813">Transport</keyword>
<keyword evidence="4 9" id="KW-0812">Transmembrane</keyword>
<evidence type="ECO:0000256" key="2">
    <source>
        <dbReference type="ARBA" id="ARBA00022475"/>
    </source>
</evidence>
<feature type="transmembrane region" description="Helical" evidence="9">
    <location>
        <begin position="258"/>
        <end position="276"/>
    </location>
</feature>
<evidence type="ECO:0000256" key="8">
    <source>
        <dbReference type="ARBA" id="ARBA00023136"/>
    </source>
</evidence>
<evidence type="ECO:0000256" key="6">
    <source>
        <dbReference type="ARBA" id="ARBA00022989"/>
    </source>
</evidence>
<evidence type="ECO:0000256" key="9">
    <source>
        <dbReference type="HAMAP-Rule" id="MF_00275"/>
    </source>
</evidence>
<feature type="transmembrane region" description="Helical" evidence="9">
    <location>
        <begin position="483"/>
        <end position="511"/>
    </location>
</feature>
<comment type="subunit">
    <text evidence="9">The system is composed of three essential subunits: KdpA, KdpB and KdpC.</text>
</comment>
<feature type="transmembrane region" description="Helical" evidence="9">
    <location>
        <begin position="532"/>
        <end position="556"/>
    </location>
</feature>
<evidence type="ECO:0000256" key="3">
    <source>
        <dbReference type="ARBA" id="ARBA00022538"/>
    </source>
</evidence>
<feature type="transmembrane region" description="Helical" evidence="9">
    <location>
        <begin position="374"/>
        <end position="398"/>
    </location>
</feature>
<gene>
    <name evidence="9" type="primary">kdpA</name>
    <name evidence="10" type="ordered locus">Sph21_4254</name>
</gene>
<keyword evidence="2 9" id="KW-1003">Cell membrane</keyword>
<dbReference type="PANTHER" id="PTHR30607">
    <property type="entry name" value="POTASSIUM-TRANSPORTING ATPASE A CHAIN"/>
    <property type="match status" value="1"/>
</dbReference>
<keyword evidence="3 9" id="KW-0633">Potassium transport</keyword>
<feature type="transmembrane region" description="Helical" evidence="9">
    <location>
        <begin position="418"/>
        <end position="440"/>
    </location>
</feature>
<evidence type="ECO:0000256" key="5">
    <source>
        <dbReference type="ARBA" id="ARBA00022958"/>
    </source>
</evidence>
<keyword evidence="5 9" id="KW-0630">Potassium</keyword>
<accession>F4C4K6</accession>
<dbReference type="PATRIC" id="fig|743722.3.peg.4531"/>
<name>F4C4K6_SPHS2</name>
<dbReference type="GO" id="GO:0030955">
    <property type="term" value="F:potassium ion binding"/>
    <property type="evidence" value="ECO:0007669"/>
    <property type="project" value="UniProtKB-UniRule"/>
</dbReference>
<feature type="transmembrane region" description="Helical" evidence="9">
    <location>
        <begin position="169"/>
        <end position="193"/>
    </location>
</feature>
<evidence type="ECO:0000256" key="7">
    <source>
        <dbReference type="ARBA" id="ARBA00023065"/>
    </source>
</evidence>
<dbReference type="InterPro" id="IPR004623">
    <property type="entry name" value="KdpA"/>
</dbReference>
<keyword evidence="7 9" id="KW-0406">Ion transport</keyword>
<evidence type="ECO:0000256" key="1">
    <source>
        <dbReference type="ARBA" id="ARBA00022448"/>
    </source>
</evidence>
<dbReference type="HOGENOM" id="CLU_018614_3_0_10"/>
<sequence length="562" mass="60945">MNTEIFGVVFMFLLTCVLAIPLGKYIAKVYSGERTWLDFLFGNIENTIYRLGKIDSKHEMSWKQHLVALLTINSIWFLVGMFILMNQDWLPLNPDTNPAMSAHLAFNTVISFVVNCNLQHYSGESGLSYLGQLWLMFLQFVSAGTGMAAAAVLFNALKERTTDKLGNFYVYFLKSCTRILLPISLLVAILLVFNGTPMTFEGKDTMISLQGDTVQVARGPAASFIAIKHVGTNGGGFFGANSAHPFENPNYLTNMVEMVAQMIIPLAMIFGLGYYLNRKKLSYMIFATMTAGFLALAIPNVLMEMRGNPAIGSMGIDNALGAMEGKEIRFGAAASGFWSIATTVISTGSVNAMHDSTMPLSGMNELLAMITNSFYGGVGAGILNFYIFIILAVFISGLMVGRTPEFLGKKVEAREVKIAIIIALVHPFLILAGTALSVALPQLTLSTLNNPGFHGFSEMLYEFTSSSANNGSGFEGLGDNTPWWNISTGIVLILSRFIPIIGPVAIAGLLANKKYTPESAGTLKTDTATFGLMVFAVIVIIAALTFFPALALGPIAEYFTMR</sequence>
<organism evidence="10">
    <name type="scientific">Sphingobacterium sp. (strain 21)</name>
    <dbReference type="NCBI Taxonomy" id="743722"/>
    <lineage>
        <taxon>Bacteria</taxon>
        <taxon>Pseudomonadati</taxon>
        <taxon>Bacteroidota</taxon>
        <taxon>Sphingobacteriia</taxon>
        <taxon>Sphingobacteriales</taxon>
        <taxon>Sphingobacteriaceae</taxon>
        <taxon>Sphingobacterium</taxon>
    </lineage>
</organism>